<evidence type="ECO:0000313" key="10">
    <source>
        <dbReference type="Proteomes" id="UP001257909"/>
    </source>
</evidence>
<evidence type="ECO:0000256" key="6">
    <source>
        <dbReference type="SAM" id="Phobius"/>
    </source>
</evidence>
<evidence type="ECO:0000313" key="9">
    <source>
        <dbReference type="EMBL" id="MDR7123087.1"/>
    </source>
</evidence>
<comment type="caution">
    <text evidence="9">The sequence shown here is derived from an EMBL/GenBank/DDBJ whole genome shotgun (WGS) entry which is preliminary data.</text>
</comment>
<dbReference type="InterPro" id="IPR003838">
    <property type="entry name" value="ABC3_permease_C"/>
</dbReference>
<gene>
    <name evidence="9" type="ORF">J2W69_004070</name>
</gene>
<dbReference type="RefSeq" id="WP_310281922.1">
    <property type="nucleotide sequence ID" value="NZ_JAVDWR010000032.1"/>
</dbReference>
<feature type="transmembrane region" description="Helical" evidence="6">
    <location>
        <begin position="736"/>
        <end position="761"/>
    </location>
</feature>
<feature type="transmembrane region" description="Helical" evidence="6">
    <location>
        <begin position="271"/>
        <end position="292"/>
    </location>
</feature>
<accession>A0ABU1W563</accession>
<organism evidence="9 10">
    <name type="scientific">Rheinheimera soli</name>
    <dbReference type="NCBI Taxonomy" id="443616"/>
    <lineage>
        <taxon>Bacteria</taxon>
        <taxon>Pseudomonadati</taxon>
        <taxon>Pseudomonadota</taxon>
        <taxon>Gammaproteobacteria</taxon>
        <taxon>Chromatiales</taxon>
        <taxon>Chromatiaceae</taxon>
        <taxon>Rheinheimera</taxon>
    </lineage>
</organism>
<keyword evidence="10" id="KW-1185">Reference proteome</keyword>
<protein>
    <submittedName>
        <fullName evidence="9">ABC transport system permease protein</fullName>
    </submittedName>
</protein>
<feature type="transmembrane region" description="Helical" evidence="6">
    <location>
        <begin position="694"/>
        <end position="716"/>
    </location>
</feature>
<dbReference type="InterPro" id="IPR025857">
    <property type="entry name" value="MacB_PCD"/>
</dbReference>
<dbReference type="EMBL" id="JAVDWR010000032">
    <property type="protein sequence ID" value="MDR7123087.1"/>
    <property type="molecule type" value="Genomic_DNA"/>
</dbReference>
<feature type="transmembrane region" description="Helical" evidence="6">
    <location>
        <begin position="413"/>
        <end position="433"/>
    </location>
</feature>
<evidence type="ECO:0000259" key="8">
    <source>
        <dbReference type="Pfam" id="PF12704"/>
    </source>
</evidence>
<feature type="transmembrane region" description="Helical" evidence="6">
    <location>
        <begin position="781"/>
        <end position="802"/>
    </location>
</feature>
<dbReference type="Proteomes" id="UP001257909">
    <property type="component" value="Unassembled WGS sequence"/>
</dbReference>
<feature type="domain" description="MacB-like periplasmic core" evidence="8">
    <location>
        <begin position="24"/>
        <end position="232"/>
    </location>
</feature>
<comment type="subcellular location">
    <subcellularLocation>
        <location evidence="1">Cell membrane</location>
        <topology evidence="1">Multi-pass membrane protein</topology>
    </subcellularLocation>
</comment>
<dbReference type="InterPro" id="IPR050250">
    <property type="entry name" value="Macrolide_Exporter_MacB"/>
</dbReference>
<feature type="transmembrane region" description="Helical" evidence="6">
    <location>
        <begin position="328"/>
        <end position="346"/>
    </location>
</feature>
<evidence type="ECO:0000256" key="2">
    <source>
        <dbReference type="ARBA" id="ARBA00022475"/>
    </source>
</evidence>
<evidence type="ECO:0000256" key="4">
    <source>
        <dbReference type="ARBA" id="ARBA00022989"/>
    </source>
</evidence>
<dbReference type="Pfam" id="PF12704">
    <property type="entry name" value="MacB_PCD"/>
    <property type="match status" value="1"/>
</dbReference>
<feature type="domain" description="ABC3 transporter permease C-terminal" evidence="7">
    <location>
        <begin position="697"/>
        <end position="807"/>
    </location>
</feature>
<reference evidence="9 10" key="1">
    <citation type="submission" date="2023-07" db="EMBL/GenBank/DDBJ databases">
        <title>Sorghum-associated microbial communities from plants grown in Nebraska, USA.</title>
        <authorList>
            <person name="Schachtman D."/>
        </authorList>
    </citation>
    <scope>NUCLEOTIDE SEQUENCE [LARGE SCALE GENOMIC DNA]</scope>
    <source>
        <strain evidence="9 10">4138</strain>
    </source>
</reference>
<keyword evidence="4 6" id="KW-1133">Transmembrane helix</keyword>
<feature type="transmembrane region" description="Helical" evidence="6">
    <location>
        <begin position="366"/>
        <end position="392"/>
    </location>
</feature>
<name>A0ABU1W563_9GAMM</name>
<feature type="transmembrane region" description="Helical" evidence="6">
    <location>
        <begin position="21"/>
        <end position="43"/>
    </location>
</feature>
<keyword evidence="5 6" id="KW-0472">Membrane</keyword>
<evidence type="ECO:0000256" key="3">
    <source>
        <dbReference type="ARBA" id="ARBA00022692"/>
    </source>
</evidence>
<sequence>MLSLIINYAKSGIRALTRHKLFLLLNFIGLSVGIATTILVSAYTMNEMSYDKFHPNAKRIYRVMELAVDSDRKYSMSSPRGLQYYQKIPGVEAQAALVKGDWLIETKVEHKGNHLRLQDVYAGTSNILDFFAITTIEGDLTKALKEPDKIALSKSEATRFFGSNSALGQVLVAGDHSWTVVGVFEDLPANTHLNIKALITSKPYEELMGKLSYSYILLSESADVKQVSVSITKFMTELWNSTGVEFYLQPLLNIHLDPNLKEEMKVGGSHLVVSLSLILSLLLIFIVSFSSINMNIARAGERATEVGIRKTIGATRFQLITQFLMESVGLYLLSGVLACLIAKLFLNDFNLLIGRVLDLEVIGITGIYIVVFCIFLGILSGLYPAVFISAFNTKRVLSGDLSRGNTAIILRKVVLVFQAAISIGFVVGTLILYNQLSFLNSLPTNYERAERIQVTETNPSKLFFHESFAYGDHYELPLEELERTYRASSRALFDDLKKIDGVLGATPTDFDLTRHLNAGVRNFTIQGVETFPQVFGYGAVGYSAAEVLGLNLVAGRDFNKDSDLFNSINKTLSILIPESMVNLAGFASPQDAVGKTAHFPAGPFEMVTGTIVGVFKDIKLSSIKEDSFPMIFGCGLSWAQSANLVLHVAEDNADVRQKVTSLLEPRLQNFPLTIESMKHNYEVIYQEDNNLSRLVFTFATLIVTLSTIGLFGLCAFTASQRRKEIALRKVLGASKLSILVLLAKEHVVISIIGMLIVSPIAYHLIERWLSIFNERVEQSVLIYFSAILIVITITIATIYAIVDRVMRVRPGKVLRD</sequence>
<feature type="domain" description="ABC3 transporter permease C-terminal" evidence="7">
    <location>
        <begin position="278"/>
        <end position="390"/>
    </location>
</feature>
<evidence type="ECO:0000256" key="1">
    <source>
        <dbReference type="ARBA" id="ARBA00004651"/>
    </source>
</evidence>
<dbReference type="PANTHER" id="PTHR30572:SF18">
    <property type="entry name" value="ABC-TYPE MACROLIDE FAMILY EXPORT SYSTEM PERMEASE COMPONENT 2"/>
    <property type="match status" value="1"/>
</dbReference>
<keyword evidence="3 6" id="KW-0812">Transmembrane</keyword>
<evidence type="ECO:0000256" key="5">
    <source>
        <dbReference type="ARBA" id="ARBA00023136"/>
    </source>
</evidence>
<dbReference type="PANTHER" id="PTHR30572">
    <property type="entry name" value="MEMBRANE COMPONENT OF TRANSPORTER-RELATED"/>
    <property type="match status" value="1"/>
</dbReference>
<dbReference type="Pfam" id="PF02687">
    <property type="entry name" value="FtsX"/>
    <property type="match status" value="2"/>
</dbReference>
<keyword evidence="2" id="KW-1003">Cell membrane</keyword>
<evidence type="ECO:0000259" key="7">
    <source>
        <dbReference type="Pfam" id="PF02687"/>
    </source>
</evidence>
<proteinExistence type="predicted"/>